<evidence type="ECO:0000259" key="6">
    <source>
        <dbReference type="PROSITE" id="PS50222"/>
    </source>
</evidence>
<evidence type="ECO:0000256" key="3">
    <source>
        <dbReference type="ARBA" id="ARBA00022837"/>
    </source>
</evidence>
<feature type="compositionally biased region" description="Polar residues" evidence="4">
    <location>
        <begin position="492"/>
        <end position="503"/>
    </location>
</feature>
<feature type="compositionally biased region" description="Basic and acidic residues" evidence="4">
    <location>
        <begin position="134"/>
        <end position="144"/>
    </location>
</feature>
<feature type="compositionally biased region" description="Acidic residues" evidence="4">
    <location>
        <begin position="349"/>
        <end position="358"/>
    </location>
</feature>
<dbReference type="PANTHER" id="PTHR11653:SF10">
    <property type="entry name" value="EF-HAND DOMAIN-CONTAINING PROTEIN"/>
    <property type="match status" value="1"/>
</dbReference>
<keyword evidence="5" id="KW-0732">Signal</keyword>
<protein>
    <submittedName>
        <fullName evidence="8">EF-hand domain-containing protein</fullName>
    </submittedName>
</protein>
<comment type="similarity">
    <text evidence="1">Belongs to the parvalbumin family.</text>
</comment>
<dbReference type="InterPro" id="IPR011992">
    <property type="entry name" value="EF-hand-dom_pair"/>
</dbReference>
<evidence type="ECO:0000313" key="7">
    <source>
        <dbReference type="Proteomes" id="UP000887560"/>
    </source>
</evidence>
<dbReference type="InterPro" id="IPR008080">
    <property type="entry name" value="Parvalbumin"/>
</dbReference>
<feature type="signal peptide" evidence="5">
    <location>
        <begin position="1"/>
        <end position="22"/>
    </location>
</feature>
<dbReference type="AlphaFoldDB" id="A0A915P079"/>
<dbReference type="InterPro" id="IPR002048">
    <property type="entry name" value="EF_hand_dom"/>
</dbReference>
<dbReference type="Proteomes" id="UP000887560">
    <property type="component" value="Unplaced"/>
</dbReference>
<feature type="domain" description="EF-hand" evidence="6">
    <location>
        <begin position="152"/>
        <end position="187"/>
    </location>
</feature>
<feature type="chain" id="PRO_5037597275" evidence="5">
    <location>
        <begin position="23"/>
        <end position="812"/>
    </location>
</feature>
<dbReference type="CDD" id="cd00051">
    <property type="entry name" value="EFh"/>
    <property type="match status" value="1"/>
</dbReference>
<dbReference type="Gene3D" id="1.10.238.10">
    <property type="entry name" value="EF-hand"/>
    <property type="match status" value="3"/>
</dbReference>
<dbReference type="GO" id="GO:0005509">
    <property type="term" value="F:calcium ion binding"/>
    <property type="evidence" value="ECO:0007669"/>
    <property type="project" value="InterPro"/>
</dbReference>
<feature type="compositionally biased region" description="Acidic residues" evidence="4">
    <location>
        <begin position="119"/>
        <end position="133"/>
    </location>
</feature>
<dbReference type="PROSITE" id="PS50222">
    <property type="entry name" value="EF_HAND_2"/>
    <property type="match status" value="6"/>
</dbReference>
<dbReference type="Pfam" id="PF13499">
    <property type="entry name" value="EF-hand_7"/>
    <property type="match status" value="1"/>
</dbReference>
<feature type="region of interest" description="Disordered" evidence="4">
    <location>
        <begin position="119"/>
        <end position="153"/>
    </location>
</feature>
<dbReference type="PROSITE" id="PS00018">
    <property type="entry name" value="EF_HAND_1"/>
    <property type="match status" value="3"/>
</dbReference>
<feature type="compositionally biased region" description="Basic and acidic residues" evidence="4">
    <location>
        <begin position="504"/>
        <end position="534"/>
    </location>
</feature>
<feature type="domain" description="EF-hand" evidence="6">
    <location>
        <begin position="49"/>
        <end position="77"/>
    </location>
</feature>
<evidence type="ECO:0000256" key="1">
    <source>
        <dbReference type="ARBA" id="ARBA00009753"/>
    </source>
</evidence>
<dbReference type="WBParaSite" id="scf7180000422226.g8566">
    <property type="protein sequence ID" value="scf7180000422226.g8566"/>
    <property type="gene ID" value="scf7180000422226.g8566"/>
</dbReference>
<dbReference type="PANTHER" id="PTHR11653">
    <property type="entry name" value="PARVALBUMIN ALPHA"/>
    <property type="match status" value="1"/>
</dbReference>
<feature type="region of interest" description="Disordered" evidence="4">
    <location>
        <begin position="345"/>
        <end position="812"/>
    </location>
</feature>
<evidence type="ECO:0000256" key="2">
    <source>
        <dbReference type="ARBA" id="ARBA00022723"/>
    </source>
</evidence>
<evidence type="ECO:0000256" key="5">
    <source>
        <dbReference type="SAM" id="SignalP"/>
    </source>
</evidence>
<feature type="compositionally biased region" description="Basic and acidic residues" evidence="4">
    <location>
        <begin position="670"/>
        <end position="679"/>
    </location>
</feature>
<reference evidence="8" key="1">
    <citation type="submission" date="2022-11" db="UniProtKB">
        <authorList>
            <consortium name="WormBaseParasite"/>
        </authorList>
    </citation>
    <scope>IDENTIFICATION</scope>
</reference>
<feature type="domain" description="EF-hand" evidence="6">
    <location>
        <begin position="193"/>
        <end position="228"/>
    </location>
</feature>
<organism evidence="7 8">
    <name type="scientific">Meloidogyne floridensis</name>
    <dbReference type="NCBI Taxonomy" id="298350"/>
    <lineage>
        <taxon>Eukaryota</taxon>
        <taxon>Metazoa</taxon>
        <taxon>Ecdysozoa</taxon>
        <taxon>Nematoda</taxon>
        <taxon>Chromadorea</taxon>
        <taxon>Rhabditida</taxon>
        <taxon>Tylenchina</taxon>
        <taxon>Tylenchomorpha</taxon>
        <taxon>Tylenchoidea</taxon>
        <taxon>Meloidogynidae</taxon>
        <taxon>Meloidogyninae</taxon>
        <taxon>Meloidogyne</taxon>
    </lineage>
</organism>
<feature type="compositionally biased region" description="Basic and acidic residues" evidence="4">
    <location>
        <begin position="645"/>
        <end position="660"/>
    </location>
</feature>
<feature type="compositionally biased region" description="Basic and acidic residues" evidence="4">
    <location>
        <begin position="610"/>
        <end position="629"/>
    </location>
</feature>
<dbReference type="SMART" id="SM00054">
    <property type="entry name" value="EFh"/>
    <property type="match status" value="6"/>
</dbReference>
<name>A0A915P079_9BILA</name>
<feature type="compositionally biased region" description="Polar residues" evidence="4">
    <location>
        <begin position="575"/>
        <end position="585"/>
    </location>
</feature>
<feature type="compositionally biased region" description="Basic and acidic residues" evidence="4">
    <location>
        <begin position="429"/>
        <end position="462"/>
    </location>
</feature>
<keyword evidence="7" id="KW-1185">Reference proteome</keyword>
<dbReference type="SUPFAM" id="SSF47473">
    <property type="entry name" value="EF-hand"/>
    <property type="match status" value="2"/>
</dbReference>
<keyword evidence="3" id="KW-0106">Calcium</keyword>
<feature type="compositionally biased region" description="Basic and acidic residues" evidence="4">
    <location>
        <begin position="586"/>
        <end position="595"/>
    </location>
</feature>
<evidence type="ECO:0000256" key="4">
    <source>
        <dbReference type="SAM" id="MobiDB-lite"/>
    </source>
</evidence>
<feature type="compositionally biased region" description="Basic and acidic residues" evidence="4">
    <location>
        <begin position="712"/>
        <end position="756"/>
    </location>
</feature>
<feature type="compositionally biased region" description="Basic and acidic residues" evidence="4">
    <location>
        <begin position="780"/>
        <end position="806"/>
    </location>
</feature>
<feature type="domain" description="EF-hand" evidence="6">
    <location>
        <begin position="271"/>
        <end position="302"/>
    </location>
</feature>
<feature type="domain" description="EF-hand" evidence="6">
    <location>
        <begin position="83"/>
        <end position="118"/>
    </location>
</feature>
<accession>A0A915P079</accession>
<feature type="domain" description="EF-hand" evidence="6">
    <location>
        <begin position="308"/>
        <end position="343"/>
    </location>
</feature>
<sequence>MIKHIVTTVNTVVLICLTLTDGRVIWPAREQSEVSPSYYGGKTARNPFELFKIIDVDDDGQLGLEEAADWFSQLKNQTKDDTLGDVEFRVLFKEADENSDGFIQFEEMDKALKLAFENEFESDESDEKDEHEDVEERKDSHSSELKPSTTESAISKPTKLFEIIDSDNDGKITFVEASEWFSKMKNQSMDYTSDDKEFRNLFKATDKDSDGFIQPEELRYVEVLAKALAANFLPNKNPIQAIAMEQAPAMEASAMETPQNQPKELTPLYYDVKKLFKIIDVNMDAKISFEEAADWFSKLKNETKSDMLGDLEFNLLFTEADKNHDGFIEFEEMDNVLKLAFENDTGASNEDDSDAEENVSDKKEDVSDNKEPVSDTKENVSDNKETVSDNKENVSDNKESVSDTKENVSDNKETVSDNKEAVTYNKQTVPDKEKVSDSKENIADVKETVSDNKDDVSDKDETVSEGNVYDNKENITDSNNSISDNKDDGVSTDANVSSVAKSVQESKEKIATENLNTDDKIESKENDELKEKSTTDVNKNTDSTVKENASLEKDNMNTPIISKEKDDNDAVPLNTADNIENASNSERVKEDKSDENATENINKDTVVVNEVKDGEIHDNDKDSSEKSKDNALANDDGNKTVEVVKSTEKDNAEEIQKSEDNASAIEDDGDKTVEVKESTENVNDQEMQKTIGDDNPSEMEKNKDNASAIENDGDKTVEVKESTEKTTAEGMHKDNSSSKEKEGVTDAKETTEKDNAESTTSDNVLATDKVTENGPNDNESVGKDGTKTDEIPEKNVDDKSENKETDDSVIDG</sequence>
<keyword evidence="2" id="KW-0479">Metal-binding</keyword>
<dbReference type="Pfam" id="PF13202">
    <property type="entry name" value="EF-hand_5"/>
    <property type="match status" value="3"/>
</dbReference>
<feature type="compositionally biased region" description="Polar residues" evidence="4">
    <location>
        <begin position="535"/>
        <end position="547"/>
    </location>
</feature>
<evidence type="ECO:0000313" key="8">
    <source>
        <dbReference type="WBParaSite" id="scf7180000422226.g8566"/>
    </source>
</evidence>
<feature type="compositionally biased region" description="Basic and acidic residues" evidence="4">
    <location>
        <begin position="359"/>
        <end position="420"/>
    </location>
</feature>
<proteinExistence type="inferred from homology"/>
<dbReference type="InterPro" id="IPR018247">
    <property type="entry name" value="EF_Hand_1_Ca_BS"/>
</dbReference>